<comment type="caution">
    <text evidence="1">The sequence shown here is derived from an EMBL/GenBank/DDBJ whole genome shotgun (WGS) entry which is preliminary data.</text>
</comment>
<dbReference type="Proteomes" id="UP000789920">
    <property type="component" value="Unassembled WGS sequence"/>
</dbReference>
<protein>
    <submittedName>
        <fullName evidence="1">11728_t:CDS:1</fullName>
    </submittedName>
</protein>
<gene>
    <name evidence="1" type="ORF">RPERSI_LOCUS4362</name>
</gene>
<evidence type="ECO:0000313" key="2">
    <source>
        <dbReference type="Proteomes" id="UP000789920"/>
    </source>
</evidence>
<name>A0ACA9LZI0_9GLOM</name>
<feature type="non-terminal residue" evidence="1">
    <location>
        <position position="81"/>
    </location>
</feature>
<evidence type="ECO:0000313" key="1">
    <source>
        <dbReference type="EMBL" id="CAG8561001.1"/>
    </source>
</evidence>
<sequence length="81" mass="9686">MIEYNRKKSKQLQVEIDDIDDGKMKCKKNNYVNGKKKIKINKMIKNNEKSLKKKKSKGKVNTYLKSELEEYLIVEESCWRT</sequence>
<accession>A0ACA9LZI0</accession>
<reference evidence="1" key="1">
    <citation type="submission" date="2021-06" db="EMBL/GenBank/DDBJ databases">
        <authorList>
            <person name="Kallberg Y."/>
            <person name="Tangrot J."/>
            <person name="Rosling A."/>
        </authorList>
    </citation>
    <scope>NUCLEOTIDE SEQUENCE</scope>
    <source>
        <strain evidence="1">MA461A</strain>
    </source>
</reference>
<dbReference type="EMBL" id="CAJVQC010005970">
    <property type="protein sequence ID" value="CAG8561001.1"/>
    <property type="molecule type" value="Genomic_DNA"/>
</dbReference>
<proteinExistence type="predicted"/>
<keyword evidence="2" id="KW-1185">Reference proteome</keyword>
<organism evidence="1 2">
    <name type="scientific">Racocetra persica</name>
    <dbReference type="NCBI Taxonomy" id="160502"/>
    <lineage>
        <taxon>Eukaryota</taxon>
        <taxon>Fungi</taxon>
        <taxon>Fungi incertae sedis</taxon>
        <taxon>Mucoromycota</taxon>
        <taxon>Glomeromycotina</taxon>
        <taxon>Glomeromycetes</taxon>
        <taxon>Diversisporales</taxon>
        <taxon>Gigasporaceae</taxon>
        <taxon>Racocetra</taxon>
    </lineage>
</organism>